<evidence type="ECO:0000313" key="5">
    <source>
        <dbReference type="Proteomes" id="UP000005408"/>
    </source>
</evidence>
<dbReference type="GO" id="GO:0005886">
    <property type="term" value="C:plasma membrane"/>
    <property type="evidence" value="ECO:0007669"/>
    <property type="project" value="TreeGrafter"/>
</dbReference>
<dbReference type="GO" id="GO:0030424">
    <property type="term" value="C:axon"/>
    <property type="evidence" value="ECO:0007669"/>
    <property type="project" value="TreeGrafter"/>
</dbReference>
<dbReference type="EnsemblMetazoa" id="G22826.3">
    <property type="protein sequence ID" value="G22826.3:cds"/>
    <property type="gene ID" value="G22826"/>
</dbReference>
<feature type="transmembrane region" description="Helical" evidence="2">
    <location>
        <begin position="14"/>
        <end position="38"/>
    </location>
</feature>
<keyword evidence="5" id="KW-1185">Reference proteome</keyword>
<dbReference type="GO" id="GO:0005509">
    <property type="term" value="F:calcium ion binding"/>
    <property type="evidence" value="ECO:0007669"/>
    <property type="project" value="TreeGrafter"/>
</dbReference>
<proteinExistence type="predicted"/>
<evidence type="ECO:0000259" key="3">
    <source>
        <dbReference type="PROSITE" id="PS50004"/>
    </source>
</evidence>
<dbReference type="Gene3D" id="2.60.40.150">
    <property type="entry name" value="C2 domain"/>
    <property type="match status" value="2"/>
</dbReference>
<dbReference type="OMA" id="YTERMEL"/>
<dbReference type="GO" id="GO:0005544">
    <property type="term" value="F:calcium-dependent phospholipid binding"/>
    <property type="evidence" value="ECO:0007669"/>
    <property type="project" value="TreeGrafter"/>
</dbReference>
<dbReference type="SUPFAM" id="SSF49562">
    <property type="entry name" value="C2 domain (Calcium/lipid-binding domain, CaLB)"/>
    <property type="match status" value="2"/>
</dbReference>
<reference evidence="4" key="1">
    <citation type="submission" date="2022-08" db="UniProtKB">
        <authorList>
            <consortium name="EnsemblMetazoa"/>
        </authorList>
    </citation>
    <scope>IDENTIFICATION</scope>
    <source>
        <strain evidence="4">05x7-T-G4-1.051#20</strain>
    </source>
</reference>
<accession>A0A8W8KAR9</accession>
<feature type="region of interest" description="Disordered" evidence="1">
    <location>
        <begin position="77"/>
        <end position="98"/>
    </location>
</feature>
<dbReference type="OrthoDB" id="67700at2759"/>
<evidence type="ECO:0000313" key="4">
    <source>
        <dbReference type="EnsemblMetazoa" id="G22826.3:cds"/>
    </source>
</evidence>
<dbReference type="GO" id="GO:0030672">
    <property type="term" value="C:synaptic vesicle membrane"/>
    <property type="evidence" value="ECO:0007669"/>
    <property type="project" value="TreeGrafter"/>
</dbReference>
<feature type="domain" description="C2" evidence="3">
    <location>
        <begin position="125"/>
        <end position="255"/>
    </location>
</feature>
<dbReference type="GO" id="GO:0048488">
    <property type="term" value="P:synaptic vesicle endocytosis"/>
    <property type="evidence" value="ECO:0007669"/>
    <property type="project" value="TreeGrafter"/>
</dbReference>
<dbReference type="CDD" id="cd00276">
    <property type="entry name" value="C2B_Synaptotagmin"/>
    <property type="match status" value="1"/>
</dbReference>
<name>A0A8W8KAR9_MAGGI</name>
<dbReference type="PROSITE" id="PS50004">
    <property type="entry name" value="C2"/>
    <property type="match status" value="2"/>
</dbReference>
<dbReference type="PANTHER" id="PTHR10024:SF175">
    <property type="entry name" value="C2 DOMAIN-CONTAINING PROTEIN"/>
    <property type="match status" value="1"/>
</dbReference>
<dbReference type="PANTHER" id="PTHR10024">
    <property type="entry name" value="SYNAPTOTAGMIN"/>
    <property type="match status" value="1"/>
</dbReference>
<dbReference type="GO" id="GO:0031045">
    <property type="term" value="C:dense core granule"/>
    <property type="evidence" value="ECO:0007669"/>
    <property type="project" value="TreeGrafter"/>
</dbReference>
<feature type="domain" description="C2" evidence="3">
    <location>
        <begin position="266"/>
        <end position="392"/>
    </location>
</feature>
<keyword evidence="2" id="KW-0472">Membrane</keyword>
<keyword evidence="2" id="KW-1133">Transmembrane helix</keyword>
<organism evidence="4 5">
    <name type="scientific">Magallana gigas</name>
    <name type="common">Pacific oyster</name>
    <name type="synonym">Crassostrea gigas</name>
    <dbReference type="NCBI Taxonomy" id="29159"/>
    <lineage>
        <taxon>Eukaryota</taxon>
        <taxon>Metazoa</taxon>
        <taxon>Spiralia</taxon>
        <taxon>Lophotrochozoa</taxon>
        <taxon>Mollusca</taxon>
        <taxon>Bivalvia</taxon>
        <taxon>Autobranchia</taxon>
        <taxon>Pteriomorphia</taxon>
        <taxon>Ostreida</taxon>
        <taxon>Ostreoidea</taxon>
        <taxon>Ostreidae</taxon>
        <taxon>Magallana</taxon>
    </lineage>
</organism>
<dbReference type="Proteomes" id="UP000005408">
    <property type="component" value="Unassembled WGS sequence"/>
</dbReference>
<keyword evidence="2" id="KW-0812">Transmembrane</keyword>
<dbReference type="GO" id="GO:0048791">
    <property type="term" value="P:calcium ion-regulated exocytosis of neurotransmitter"/>
    <property type="evidence" value="ECO:0007669"/>
    <property type="project" value="TreeGrafter"/>
</dbReference>
<evidence type="ECO:0000256" key="1">
    <source>
        <dbReference type="SAM" id="MobiDB-lite"/>
    </source>
</evidence>
<dbReference type="SMART" id="SM00239">
    <property type="entry name" value="C2"/>
    <property type="match status" value="2"/>
</dbReference>
<dbReference type="GO" id="GO:0000149">
    <property type="term" value="F:SNARE binding"/>
    <property type="evidence" value="ECO:0007669"/>
    <property type="project" value="TreeGrafter"/>
</dbReference>
<evidence type="ECO:0000256" key="2">
    <source>
        <dbReference type="SAM" id="Phobius"/>
    </source>
</evidence>
<dbReference type="AlphaFoldDB" id="A0A8W8KAR9"/>
<dbReference type="GO" id="GO:0001786">
    <property type="term" value="F:phosphatidylserine binding"/>
    <property type="evidence" value="ECO:0007669"/>
    <property type="project" value="TreeGrafter"/>
</dbReference>
<dbReference type="GO" id="GO:0030276">
    <property type="term" value="F:clathrin binding"/>
    <property type="evidence" value="ECO:0007669"/>
    <property type="project" value="TreeGrafter"/>
</dbReference>
<protein>
    <recommendedName>
        <fullName evidence="3">C2 domain-containing protein</fullName>
    </recommendedName>
</protein>
<sequence length="407" mass="46112">MAEELISLDVWDKLLILAGVALVMVLVIVTLMCVLSPYCCLFQYCPFRDKTPHDNKPLMKYGSTDMMMMEPRQTVRSRLGSLKEEESSELSDASAKSALDRRRIVSPNHVANGSIGSGTSTSSLPDGTLHFSLKYDKFDGNLVIKILEITDLKVDDASSIISPYVRIRLYKSQRQMFSGAVDSIETEFKTRIQKFKDVLLFNETFRSAIAPASVKHVSIKLELCDLDKYSRKVVLGECRVKLKRLRLEDFEEKVLQEKLKEPIEEEAGEVTIGLNYLPTAEKLYINVVKMKIYKTQNRPQNILDTHIKVVLMHDGKPLKKTKTGTKSEEANPEFDETFAFDVPQSELANVYVAISAICSSNTEKSEHKLLGRIYIGLPFGGQAQEHWAEMIRSPRNQVLMVHKLTEQ</sequence>
<dbReference type="Pfam" id="PF00168">
    <property type="entry name" value="C2"/>
    <property type="match status" value="2"/>
</dbReference>
<dbReference type="InterPro" id="IPR035892">
    <property type="entry name" value="C2_domain_sf"/>
</dbReference>
<dbReference type="InterPro" id="IPR000008">
    <property type="entry name" value="C2_dom"/>
</dbReference>